<dbReference type="Gene3D" id="1.10.357.10">
    <property type="entry name" value="Tetracycline Repressor, domain 2"/>
    <property type="match status" value="1"/>
</dbReference>
<feature type="domain" description="HTH tetR-type" evidence="6">
    <location>
        <begin position="1"/>
        <end position="57"/>
    </location>
</feature>
<evidence type="ECO:0000259" key="5">
    <source>
        <dbReference type="PROSITE" id="PS50943"/>
    </source>
</evidence>
<dbReference type="Pfam" id="PF16859">
    <property type="entry name" value="TetR_C_11"/>
    <property type="match status" value="1"/>
</dbReference>
<dbReference type="PROSITE" id="PS50943">
    <property type="entry name" value="HTH_CROC1"/>
    <property type="match status" value="1"/>
</dbReference>
<dbReference type="Proteomes" id="UP001501746">
    <property type="component" value="Unassembled WGS sequence"/>
</dbReference>
<dbReference type="InterPro" id="IPR050109">
    <property type="entry name" value="HTH-type_TetR-like_transc_reg"/>
</dbReference>
<evidence type="ECO:0000313" key="8">
    <source>
        <dbReference type="Proteomes" id="UP001501746"/>
    </source>
</evidence>
<gene>
    <name evidence="7" type="ORF">GCM10009750_02590</name>
</gene>
<evidence type="ECO:0000256" key="1">
    <source>
        <dbReference type="ARBA" id="ARBA00023015"/>
    </source>
</evidence>
<keyword evidence="2 4" id="KW-0238">DNA-binding</keyword>
<organism evidence="7 8">
    <name type="scientific">Agromyces salentinus</name>
    <dbReference type="NCBI Taxonomy" id="269421"/>
    <lineage>
        <taxon>Bacteria</taxon>
        <taxon>Bacillati</taxon>
        <taxon>Actinomycetota</taxon>
        <taxon>Actinomycetes</taxon>
        <taxon>Micrococcales</taxon>
        <taxon>Microbacteriaceae</taxon>
        <taxon>Agromyces</taxon>
    </lineage>
</organism>
<keyword evidence="3" id="KW-0804">Transcription</keyword>
<dbReference type="InterPro" id="IPR001647">
    <property type="entry name" value="HTH_TetR"/>
</dbReference>
<dbReference type="InterPro" id="IPR001387">
    <property type="entry name" value="Cro/C1-type_HTH"/>
</dbReference>
<evidence type="ECO:0000256" key="3">
    <source>
        <dbReference type="ARBA" id="ARBA00023163"/>
    </source>
</evidence>
<protein>
    <submittedName>
        <fullName evidence="7">TetR/AcrR family transcriptional regulator</fullName>
    </submittedName>
</protein>
<dbReference type="InterPro" id="IPR009057">
    <property type="entry name" value="Homeodomain-like_sf"/>
</dbReference>
<dbReference type="PANTHER" id="PTHR30055:SF148">
    <property type="entry name" value="TETR-FAMILY TRANSCRIPTIONAL REGULATOR"/>
    <property type="match status" value="1"/>
</dbReference>
<feature type="DNA-binding region" description="H-T-H motif" evidence="4">
    <location>
        <begin position="20"/>
        <end position="39"/>
    </location>
</feature>
<feature type="domain" description="HTH cro/C1-type" evidence="5">
    <location>
        <begin position="17"/>
        <end position="38"/>
    </location>
</feature>
<dbReference type="EMBL" id="BAAANK010000001">
    <property type="protein sequence ID" value="GAA1823548.1"/>
    <property type="molecule type" value="Genomic_DNA"/>
</dbReference>
<evidence type="ECO:0000256" key="4">
    <source>
        <dbReference type="PROSITE-ProRule" id="PRU00335"/>
    </source>
</evidence>
<dbReference type="Gene3D" id="1.10.10.60">
    <property type="entry name" value="Homeodomain-like"/>
    <property type="match status" value="1"/>
</dbReference>
<reference evidence="7 8" key="1">
    <citation type="journal article" date="2019" name="Int. J. Syst. Evol. Microbiol.">
        <title>The Global Catalogue of Microorganisms (GCM) 10K type strain sequencing project: providing services to taxonomists for standard genome sequencing and annotation.</title>
        <authorList>
            <consortium name="The Broad Institute Genomics Platform"/>
            <consortium name="The Broad Institute Genome Sequencing Center for Infectious Disease"/>
            <person name="Wu L."/>
            <person name="Ma J."/>
        </authorList>
    </citation>
    <scope>NUCLEOTIDE SEQUENCE [LARGE SCALE GENOMIC DNA]</scope>
    <source>
        <strain evidence="7 8">JCM 14323</strain>
    </source>
</reference>
<dbReference type="InterPro" id="IPR011075">
    <property type="entry name" value="TetR_C"/>
</dbReference>
<evidence type="ECO:0000259" key="6">
    <source>
        <dbReference type="PROSITE" id="PS50977"/>
    </source>
</evidence>
<comment type="caution">
    <text evidence="7">The sequence shown here is derived from an EMBL/GenBank/DDBJ whole genome shotgun (WGS) entry which is preliminary data.</text>
</comment>
<dbReference type="CDD" id="cd00093">
    <property type="entry name" value="HTH_XRE"/>
    <property type="match status" value="1"/>
</dbReference>
<dbReference type="PROSITE" id="PS50977">
    <property type="entry name" value="HTH_TETR_2"/>
    <property type="match status" value="1"/>
</dbReference>
<dbReference type="SUPFAM" id="SSF48498">
    <property type="entry name" value="Tetracyclin repressor-like, C-terminal domain"/>
    <property type="match status" value="1"/>
</dbReference>
<dbReference type="PRINTS" id="PR00455">
    <property type="entry name" value="HTHTETR"/>
</dbReference>
<evidence type="ECO:0000313" key="7">
    <source>
        <dbReference type="EMBL" id="GAA1823548.1"/>
    </source>
</evidence>
<keyword evidence="1" id="KW-0805">Transcription regulation</keyword>
<keyword evidence="8" id="KW-1185">Reference proteome</keyword>
<dbReference type="SUPFAM" id="SSF46689">
    <property type="entry name" value="Homeodomain-like"/>
    <property type="match status" value="1"/>
</dbReference>
<dbReference type="Pfam" id="PF00440">
    <property type="entry name" value="TetR_N"/>
    <property type="match status" value="1"/>
</dbReference>
<dbReference type="PANTHER" id="PTHR30055">
    <property type="entry name" value="HTH-TYPE TRANSCRIPTIONAL REGULATOR RUTR"/>
    <property type="match status" value="1"/>
</dbReference>
<name>A0ABN2MEQ1_9MICO</name>
<dbReference type="InterPro" id="IPR036271">
    <property type="entry name" value="Tet_transcr_reg_TetR-rel_C_sf"/>
</dbReference>
<sequence>MAVLEAAMALCRETGFAGLTIEAIAERAGVSKKTIYRWWPSKGAVLLEAVFDAAASIAPHGDTGDLARDMTAQMMGVVALLTPQDASPVAAIIVEAQRDAAIADALREQVIEPNIAHFEERMRSAQRAGEIPEDADLGAALDLFYGPIYHRLVFHLGLPDGDEMRARVDLVIAALRAMGSAQG</sequence>
<accession>A0ABN2MEQ1</accession>
<proteinExistence type="predicted"/>
<evidence type="ECO:0000256" key="2">
    <source>
        <dbReference type="ARBA" id="ARBA00023125"/>
    </source>
</evidence>